<evidence type="ECO:0000256" key="17">
    <source>
        <dbReference type="SAM" id="MobiDB-lite"/>
    </source>
</evidence>
<dbReference type="Pfam" id="PF00550">
    <property type="entry name" value="PP-binding"/>
    <property type="match status" value="1"/>
</dbReference>
<feature type="compositionally biased region" description="Acidic residues" evidence="17">
    <location>
        <begin position="889"/>
        <end position="898"/>
    </location>
</feature>
<dbReference type="NCBIfam" id="TIGR01733">
    <property type="entry name" value="AA-adenyl-dom"/>
    <property type="match status" value="1"/>
</dbReference>
<evidence type="ECO:0000256" key="4">
    <source>
        <dbReference type="ARBA" id="ARBA00012913"/>
    </source>
</evidence>
<dbReference type="InterPro" id="IPR009081">
    <property type="entry name" value="PP-bd_ACP"/>
</dbReference>
<dbReference type="InterPro" id="IPR006162">
    <property type="entry name" value="Ppantetheine_attach_site"/>
</dbReference>
<reference evidence="19" key="1">
    <citation type="journal article" date="2019" name="Environ. Microbiol.">
        <title>Fungal ecological strategies reflected in gene transcription - a case study of two litter decomposers.</title>
        <authorList>
            <person name="Barbi F."/>
            <person name="Kohler A."/>
            <person name="Barry K."/>
            <person name="Baskaran P."/>
            <person name="Daum C."/>
            <person name="Fauchery L."/>
            <person name="Ihrmark K."/>
            <person name="Kuo A."/>
            <person name="LaButti K."/>
            <person name="Lipzen A."/>
            <person name="Morin E."/>
            <person name="Grigoriev I.V."/>
            <person name="Henrissat B."/>
            <person name="Lindahl B."/>
            <person name="Martin F."/>
        </authorList>
    </citation>
    <scope>NUCLEOTIDE SEQUENCE</scope>
    <source>
        <strain evidence="19">JB14</strain>
    </source>
</reference>
<evidence type="ECO:0000256" key="2">
    <source>
        <dbReference type="ARBA" id="ARBA00003499"/>
    </source>
</evidence>
<evidence type="ECO:0000256" key="11">
    <source>
        <dbReference type="ARBA" id="ARBA00023154"/>
    </source>
</evidence>
<evidence type="ECO:0000256" key="6">
    <source>
        <dbReference type="ARBA" id="ARBA00022450"/>
    </source>
</evidence>
<evidence type="ECO:0000256" key="1">
    <source>
        <dbReference type="ARBA" id="ARBA00001957"/>
    </source>
</evidence>
<dbReference type="PROSITE" id="PS00455">
    <property type="entry name" value="AMP_BINDING"/>
    <property type="match status" value="1"/>
</dbReference>
<dbReference type="Gene3D" id="1.10.1200.10">
    <property type="entry name" value="ACP-like"/>
    <property type="match status" value="1"/>
</dbReference>
<evidence type="ECO:0000256" key="9">
    <source>
        <dbReference type="ARBA" id="ARBA00022857"/>
    </source>
</evidence>
<dbReference type="EC" id="1.2.1.31" evidence="5"/>
<feature type="region of interest" description="Disordered" evidence="17">
    <location>
        <begin position="875"/>
        <end position="898"/>
    </location>
</feature>
<dbReference type="OrthoDB" id="329835at2759"/>
<dbReference type="InterPro" id="IPR020845">
    <property type="entry name" value="AMP-binding_CS"/>
</dbReference>
<dbReference type="NCBIfam" id="TIGR03443">
    <property type="entry name" value="alpha_am_amid"/>
    <property type="match status" value="1"/>
</dbReference>
<keyword evidence="11" id="KW-0457">Lysine biosynthesis</keyword>
<dbReference type="PANTHER" id="PTHR44845:SF1">
    <property type="entry name" value="L-2-AMINOADIPATE REDUCTASE"/>
    <property type="match status" value="1"/>
</dbReference>
<dbReference type="InterPro" id="IPR000873">
    <property type="entry name" value="AMP-dep_synth/lig_dom"/>
</dbReference>
<protein>
    <recommendedName>
        <fullName evidence="13">Alpha-aminoadipate reductase</fullName>
        <ecNumber evidence="5">1.2.1.31</ecNumber>
        <ecNumber evidence="4">1.2.1.95</ecNumber>
    </recommendedName>
    <alternativeName>
        <fullName evidence="12">L-aminoadipate-semialdehyde dehydrogenase</fullName>
    </alternativeName>
</protein>
<dbReference type="Pfam" id="PF00501">
    <property type="entry name" value="AMP-binding"/>
    <property type="match status" value="1"/>
</dbReference>
<dbReference type="SUPFAM" id="SSF47336">
    <property type="entry name" value="ACP-like"/>
    <property type="match status" value="1"/>
</dbReference>
<evidence type="ECO:0000259" key="18">
    <source>
        <dbReference type="PROSITE" id="PS50075"/>
    </source>
</evidence>
<dbReference type="PIRSF" id="PIRSF001617">
    <property type="entry name" value="Alpha-AR"/>
    <property type="match status" value="1"/>
</dbReference>
<gene>
    <name evidence="19" type="ORF">BT96DRAFT_941675</name>
</gene>
<evidence type="ECO:0000256" key="10">
    <source>
        <dbReference type="ARBA" id="ARBA00023002"/>
    </source>
</evidence>
<keyword evidence="8" id="KW-0028">Amino-acid biosynthesis</keyword>
<dbReference type="Pfam" id="PF07993">
    <property type="entry name" value="NAD_binding_4"/>
    <property type="match status" value="2"/>
</dbReference>
<evidence type="ECO:0000256" key="14">
    <source>
        <dbReference type="ARBA" id="ARBA00048260"/>
    </source>
</evidence>
<evidence type="ECO:0000256" key="5">
    <source>
        <dbReference type="ARBA" id="ARBA00013073"/>
    </source>
</evidence>
<evidence type="ECO:0000256" key="16">
    <source>
        <dbReference type="ARBA" id="ARBA00049537"/>
    </source>
</evidence>
<dbReference type="InterPro" id="IPR036736">
    <property type="entry name" value="ACP-like_sf"/>
</dbReference>
<dbReference type="InterPro" id="IPR045851">
    <property type="entry name" value="AMP-bd_C_sf"/>
</dbReference>
<evidence type="ECO:0000256" key="7">
    <source>
        <dbReference type="ARBA" id="ARBA00022553"/>
    </source>
</evidence>
<dbReference type="UniPathway" id="UPA00033">
    <property type="reaction ID" value="UER00032"/>
</dbReference>
<accession>A0A6A4HHV5</accession>
<comment type="catalytic activity">
    <reaction evidence="16">
        <text>(S)-2-amino-6-oxohexanoate + NADP(+) + H2O = L-2-aminoadipate + NADPH + 2 H(+)</text>
        <dbReference type="Rhea" id="RHEA:12304"/>
        <dbReference type="ChEBI" id="CHEBI:15377"/>
        <dbReference type="ChEBI" id="CHEBI:15378"/>
        <dbReference type="ChEBI" id="CHEBI:57783"/>
        <dbReference type="ChEBI" id="CHEBI:58321"/>
        <dbReference type="ChEBI" id="CHEBI:58349"/>
        <dbReference type="ChEBI" id="CHEBI:58672"/>
        <dbReference type="EC" id="1.2.1.31"/>
    </reaction>
</comment>
<evidence type="ECO:0000313" key="19">
    <source>
        <dbReference type="EMBL" id="KAE9396455.1"/>
    </source>
</evidence>
<dbReference type="EMBL" id="ML769513">
    <property type="protein sequence ID" value="KAE9396455.1"/>
    <property type="molecule type" value="Genomic_DNA"/>
</dbReference>
<dbReference type="InterPro" id="IPR013120">
    <property type="entry name" value="FAR_NAD-bd"/>
</dbReference>
<feature type="region of interest" description="Disordered" evidence="17">
    <location>
        <begin position="1267"/>
        <end position="1294"/>
    </location>
</feature>
<comment type="pathway">
    <text evidence="3">Amino-acid biosynthesis; L-lysine biosynthesis via AAA pathway; L-lysine from L-alpha-aminoadipate (fungal route): step 1/3.</text>
</comment>
<dbReference type="PROSITE" id="PS00012">
    <property type="entry name" value="PHOSPHOPANTETHEINE"/>
    <property type="match status" value="1"/>
</dbReference>
<keyword evidence="7" id="KW-0597">Phosphoprotein</keyword>
<dbReference type="GO" id="GO:0019878">
    <property type="term" value="P:lysine biosynthetic process via aminoadipic acid"/>
    <property type="evidence" value="ECO:0007669"/>
    <property type="project" value="UniProtKB-UniPathway"/>
</dbReference>
<comment type="function">
    <text evidence="2">Catalyzes the activation of alpha-aminoadipate by ATP-dependent adenylation and the reduction of activated alpha-aminoadipate by NADPH. The activated alpha-aminoadipate is bound to the phosphopantheinyl group of the enzyme itself before it is reduced to (S)-2-amino-6-oxohexanoate.</text>
</comment>
<keyword evidence="10" id="KW-0560">Oxidoreductase</keyword>
<dbReference type="PROSITE" id="PS50075">
    <property type="entry name" value="CARRIER"/>
    <property type="match status" value="1"/>
</dbReference>
<proteinExistence type="predicted"/>
<organism evidence="19 20">
    <name type="scientific">Gymnopus androsaceus JB14</name>
    <dbReference type="NCBI Taxonomy" id="1447944"/>
    <lineage>
        <taxon>Eukaryota</taxon>
        <taxon>Fungi</taxon>
        <taxon>Dikarya</taxon>
        <taxon>Basidiomycota</taxon>
        <taxon>Agaricomycotina</taxon>
        <taxon>Agaricomycetes</taxon>
        <taxon>Agaricomycetidae</taxon>
        <taxon>Agaricales</taxon>
        <taxon>Marasmiineae</taxon>
        <taxon>Omphalotaceae</taxon>
        <taxon>Gymnopus</taxon>
    </lineage>
</organism>
<evidence type="ECO:0000256" key="13">
    <source>
        <dbReference type="ARBA" id="ARBA00032195"/>
    </source>
</evidence>
<dbReference type="Gene3D" id="3.40.50.12780">
    <property type="entry name" value="N-terminal domain of ligase-like"/>
    <property type="match status" value="1"/>
</dbReference>
<dbReference type="SUPFAM" id="SSF56801">
    <property type="entry name" value="Acetyl-CoA synthetase-like"/>
    <property type="match status" value="1"/>
</dbReference>
<dbReference type="Proteomes" id="UP000799118">
    <property type="component" value="Unassembled WGS sequence"/>
</dbReference>
<keyword evidence="6" id="KW-0596">Phosphopantetheine</keyword>
<name>A0A6A4HHV5_9AGAR</name>
<dbReference type="InterPro" id="IPR010071">
    <property type="entry name" value="AA_adenyl_dom"/>
</dbReference>
<evidence type="ECO:0000256" key="3">
    <source>
        <dbReference type="ARBA" id="ARBA00004827"/>
    </source>
</evidence>
<comment type="cofactor">
    <cofactor evidence="1">
        <name>pantetheine 4'-phosphate</name>
        <dbReference type="ChEBI" id="CHEBI:47942"/>
    </cofactor>
</comment>
<comment type="catalytic activity">
    <reaction evidence="15">
        <text>(S)-2-amino-6-oxohexanoate + NAD(+) + H2O = L-2-aminoadipate + NADH + 2 H(+)</text>
        <dbReference type="Rhea" id="RHEA:12308"/>
        <dbReference type="ChEBI" id="CHEBI:15377"/>
        <dbReference type="ChEBI" id="CHEBI:15378"/>
        <dbReference type="ChEBI" id="CHEBI:57540"/>
        <dbReference type="ChEBI" id="CHEBI:57945"/>
        <dbReference type="ChEBI" id="CHEBI:58321"/>
        <dbReference type="ChEBI" id="CHEBI:58672"/>
        <dbReference type="EC" id="1.2.1.31"/>
    </reaction>
</comment>
<evidence type="ECO:0000313" key="20">
    <source>
        <dbReference type="Proteomes" id="UP000799118"/>
    </source>
</evidence>
<dbReference type="PANTHER" id="PTHR44845">
    <property type="entry name" value="CARRIER DOMAIN-CONTAINING PROTEIN"/>
    <property type="match status" value="1"/>
</dbReference>
<feature type="domain" description="Carrier" evidence="18">
    <location>
        <begin position="779"/>
        <end position="866"/>
    </location>
</feature>
<evidence type="ECO:0000256" key="15">
    <source>
        <dbReference type="ARBA" id="ARBA00048414"/>
    </source>
</evidence>
<comment type="catalytic activity">
    <reaction evidence="14">
        <text>(S)-2-amino-6-oxohexanoate + AMP + diphosphate + NADP(+) = L-2-aminoadipate + ATP + NADPH + H(+)</text>
        <dbReference type="Rhea" id="RHEA:46936"/>
        <dbReference type="ChEBI" id="CHEBI:15378"/>
        <dbReference type="ChEBI" id="CHEBI:30616"/>
        <dbReference type="ChEBI" id="CHEBI:33019"/>
        <dbReference type="ChEBI" id="CHEBI:57783"/>
        <dbReference type="ChEBI" id="CHEBI:58321"/>
        <dbReference type="ChEBI" id="CHEBI:58349"/>
        <dbReference type="ChEBI" id="CHEBI:58672"/>
        <dbReference type="ChEBI" id="CHEBI:456215"/>
        <dbReference type="EC" id="1.2.1.95"/>
    </reaction>
</comment>
<keyword evidence="9" id="KW-0521">NADP</keyword>
<sequence>MEFDQSTKLAVLPTDYPRTSSQVVEAEETYEIEGGNTKDILASADTHVVLGTSSSILRIDLTPEDSFDSIQVTETESLSTGDLTVFVSGSSVRTVYNTILFTPLRIQLLHLHISQILGNRSGPIGRIALRTELEKGILPDPRAPLNWCEWPGPITSVFASNAAITPEKAAIVTQTKSYTYASLLKAANTLSNHLLKHGVERGDVVMIYAHRSADLVLAVLGTLSAGATFSVIDPAYPPERQIVYLSVARPRAVVILQGAQDDNPVDVSVRGYWEKDLGGVKVCVEGVSLGEDGTVYADGGVLEVNAKDTGVVLGPDSVATLSFTSGSTGIPKGVRGRHYSLTHFFPWMATRFGLSPESRFTMLSGIAHDPIQRDIFTPLFLGASLHVPPSSAIGTPGALAAWMDAQKVTVTHLTPAMGQLVTTTAGSEGDGASAALSIPSLRTAFFVGDLLTKRDVARLQALARNVVVVNMYGTTETQRAVSYHALPPLSADPGFMSTQKEVIPAGKGMKDVQLLVVNRNDKSIPCAVGEAGEIYVRSGGLAEGYLVPPKSQANGEPDMNDEKFVRNWFHSQNDEEDAGYADTLSTSSDPARHYWFGVRDRMYRSGDLGRYDTEGGVECIGRADNQIKIRGFRIELGEVDTHLAAHPGVRENVTLVRRDKDEEKMLVSYFVPVNSWKGDGSAEKTTDAEEGGVEGGIRRYALLIKDIRAHLKKKLPGYSVPTLIIPLARMPLNPNGKIDRPALPFPDTAAAVASLSAISASALASTSTNVATGAATVHSDITPTQRTILGFSSSSTDASGSLPPIPLEESFFDLGGHSILATRLVFEMRRAFPVLKERIGLGVVYSKHGGELASVRGLAAIVDVLRGEDLGLPVDAKTESEAKEVNGTADEDEEGEDSYSQDLDALISTLAPSYPSYNPSNGGIHVFLTGATGFLGAFILQQLLSLPPSSSQSSQVSHVTCLVRASSASSALDRLRDSCASRGAWSDSWVSSNRITVLAGDLALPHFGVTSSGVGGLEKNNVISQNLGSGVLETDTLEAARRSLKTGYGQSKWVAEKLLFEVGKRGLSGYIVRPGYVVGESSVGVTNTDDFIWRMMKGCVQLGSVPDMSNGVNMVPVDRVAMCCVRAVTVGALSMGGPGGNMSVMQVTARPLPTFNDLFNALKTYGWAVEKTEYVQWRLQLEAHVMNKSRKENGEVEEDNALYPLLHFVLDDLPTSTKAPMLDDRNTIAVVERGRVGEEDSPTTVDEELMGRYLAWLVRAMFLPSPQHPQGGEGGKSLPELEGGVTKAAGRSGI</sequence>
<dbReference type="SUPFAM" id="SSF51735">
    <property type="entry name" value="NAD(P)-binding Rossmann-fold domains"/>
    <property type="match status" value="1"/>
</dbReference>
<evidence type="ECO:0000256" key="8">
    <source>
        <dbReference type="ARBA" id="ARBA00022605"/>
    </source>
</evidence>
<evidence type="ECO:0000256" key="12">
    <source>
        <dbReference type="ARBA" id="ARBA00031335"/>
    </source>
</evidence>
<dbReference type="InterPro" id="IPR036291">
    <property type="entry name" value="NAD(P)-bd_dom_sf"/>
</dbReference>
<dbReference type="Gene3D" id="3.40.50.720">
    <property type="entry name" value="NAD(P)-binding Rossmann-like Domain"/>
    <property type="match status" value="2"/>
</dbReference>
<dbReference type="GO" id="GO:0004043">
    <property type="term" value="F:L-aminoadipate-semialdehyde dehydrogenase [NAD(P)+] activity"/>
    <property type="evidence" value="ECO:0007669"/>
    <property type="project" value="UniProtKB-EC"/>
</dbReference>
<keyword evidence="20" id="KW-1185">Reference proteome</keyword>
<dbReference type="Gene3D" id="3.30.300.30">
    <property type="match status" value="1"/>
</dbReference>
<dbReference type="InterPro" id="IPR014397">
    <property type="entry name" value="Lys2"/>
</dbReference>
<dbReference type="InterPro" id="IPR042099">
    <property type="entry name" value="ANL_N_sf"/>
</dbReference>
<dbReference type="EC" id="1.2.1.95" evidence="4"/>